<keyword evidence="5" id="KW-1185">Reference proteome</keyword>
<evidence type="ECO:0000313" key="5">
    <source>
        <dbReference type="Proteomes" id="UP001142393"/>
    </source>
</evidence>
<dbReference type="GO" id="GO:0008270">
    <property type="term" value="F:zinc ion binding"/>
    <property type="evidence" value="ECO:0007669"/>
    <property type="project" value="UniProtKB-KW"/>
</dbReference>
<organism evidence="4 5">
    <name type="scientific">Lentinula detonsa</name>
    <dbReference type="NCBI Taxonomy" id="2804962"/>
    <lineage>
        <taxon>Eukaryota</taxon>
        <taxon>Fungi</taxon>
        <taxon>Dikarya</taxon>
        <taxon>Basidiomycota</taxon>
        <taxon>Agaricomycotina</taxon>
        <taxon>Agaricomycetes</taxon>
        <taxon>Agaricomycetidae</taxon>
        <taxon>Agaricales</taxon>
        <taxon>Marasmiineae</taxon>
        <taxon>Omphalotaceae</taxon>
        <taxon>Lentinula</taxon>
    </lineage>
</organism>
<protein>
    <recommendedName>
        <fullName evidence="3">C3H1-type domain-containing protein</fullName>
    </recommendedName>
</protein>
<accession>A0A9W8U360</accession>
<feature type="zinc finger region" description="C3H1-type" evidence="1">
    <location>
        <begin position="419"/>
        <end position="446"/>
    </location>
</feature>
<dbReference type="PROSITE" id="PS50103">
    <property type="entry name" value="ZF_C3H1"/>
    <property type="match status" value="1"/>
</dbReference>
<keyword evidence="1" id="KW-0862">Zinc</keyword>
<reference evidence="4 5" key="1">
    <citation type="journal article" date="2023" name="Proc. Natl. Acad. Sci. U.S.A.">
        <title>A global phylogenomic analysis of the shiitake genus Lentinula.</title>
        <authorList>
            <person name="Sierra-Patev S."/>
            <person name="Min B."/>
            <person name="Naranjo-Ortiz M."/>
            <person name="Looney B."/>
            <person name="Konkel Z."/>
            <person name="Slot J.C."/>
            <person name="Sakamoto Y."/>
            <person name="Steenwyk J.L."/>
            <person name="Rokas A."/>
            <person name="Carro J."/>
            <person name="Camarero S."/>
            <person name="Ferreira P."/>
            <person name="Molpeceres G."/>
            <person name="Ruiz-Duenas F.J."/>
            <person name="Serrano A."/>
            <person name="Henrissat B."/>
            <person name="Drula E."/>
            <person name="Hughes K.W."/>
            <person name="Mata J.L."/>
            <person name="Ishikawa N.K."/>
            <person name="Vargas-Isla R."/>
            <person name="Ushijima S."/>
            <person name="Smith C.A."/>
            <person name="Donoghue J."/>
            <person name="Ahrendt S."/>
            <person name="Andreopoulos W."/>
            <person name="He G."/>
            <person name="LaButti K."/>
            <person name="Lipzen A."/>
            <person name="Ng V."/>
            <person name="Riley R."/>
            <person name="Sandor L."/>
            <person name="Barry K."/>
            <person name="Martinez A.T."/>
            <person name="Xiao Y."/>
            <person name="Gibbons J.G."/>
            <person name="Terashima K."/>
            <person name="Grigoriev I.V."/>
            <person name="Hibbett D."/>
        </authorList>
    </citation>
    <scope>NUCLEOTIDE SEQUENCE [LARGE SCALE GENOMIC DNA]</scope>
    <source>
        <strain evidence="4 5">TFB7810</strain>
    </source>
</reference>
<feature type="domain" description="C3H1-type" evidence="3">
    <location>
        <begin position="419"/>
        <end position="446"/>
    </location>
</feature>
<feature type="region of interest" description="Disordered" evidence="2">
    <location>
        <begin position="343"/>
        <end position="375"/>
    </location>
</feature>
<dbReference type="InterPro" id="IPR000571">
    <property type="entry name" value="Znf_CCCH"/>
</dbReference>
<keyword evidence="1" id="KW-0479">Metal-binding</keyword>
<gene>
    <name evidence="4" type="ORF">DFH05DRAFT_117545</name>
</gene>
<name>A0A9W8U360_9AGAR</name>
<evidence type="ECO:0000256" key="1">
    <source>
        <dbReference type="PROSITE-ProRule" id="PRU00723"/>
    </source>
</evidence>
<evidence type="ECO:0000256" key="2">
    <source>
        <dbReference type="SAM" id="MobiDB-lite"/>
    </source>
</evidence>
<keyword evidence="1" id="KW-0863">Zinc-finger</keyword>
<evidence type="ECO:0000313" key="4">
    <source>
        <dbReference type="EMBL" id="KAJ3750802.1"/>
    </source>
</evidence>
<comment type="caution">
    <text evidence="4">The sequence shown here is derived from an EMBL/GenBank/DDBJ whole genome shotgun (WGS) entry which is preliminary data.</text>
</comment>
<sequence>MSSNSVTESRVKLSLLRRAGSSIQQAERVHRTNLPALVSWIKKLSLEDRMEKNWSIERKNALRRELQAMHEAGLSDTGGSPVASLYSITSEEWDSVRKTPTLFQRLKEWIPARYLSWMTQMNEAEAQGKILSHSAGASPAVTTQSLANSKLMDTIVEYVEDPTAVTEVDIPHQLHEMAKYHRYLPLPIFTDNNLLYIRNHLSKIKTEKIRFPNATEKTSILLLSDILEQLNIKEGSANEGLTYAKFEQAAANYYRFETERDPEGNAGNRSTWTKSHFLFWTNRSDAEDTFLFWKPLELEMRQARQDRNVQFDLNSYRLTWSRVLIAQDYSRILPVLSSSSVALHSVPSGSDSGRKRSAELDLPPRPFSKGGKSDSRESCCLGCGQVGHSAGEHQGKHGALLWARWINSPSGYVLGTPNGRETRICYQWNLRGSCKSKSCTNAHVCTFCGSSSHHAFAFQCRTRSN</sequence>
<dbReference type="AlphaFoldDB" id="A0A9W8U360"/>
<dbReference type="EMBL" id="JANVFU010000001">
    <property type="protein sequence ID" value="KAJ3750802.1"/>
    <property type="molecule type" value="Genomic_DNA"/>
</dbReference>
<proteinExistence type="predicted"/>
<dbReference type="Proteomes" id="UP001142393">
    <property type="component" value="Unassembled WGS sequence"/>
</dbReference>
<evidence type="ECO:0000259" key="3">
    <source>
        <dbReference type="PROSITE" id="PS50103"/>
    </source>
</evidence>